<name>A0AB34GB59_ESCRO</name>
<feature type="region of interest" description="Disordered" evidence="1">
    <location>
        <begin position="1"/>
        <end position="24"/>
    </location>
</feature>
<accession>A0AB34GB59</accession>
<sequence>MSTTQGLGRTPFRKESISPPTPYSHTRPLTITQGLSLTRTCAYNCLYCCAHGCLHACLQLCVTRCVHTLMCTATRADLHEYPGTCTVCVATAVCRGECQRVTPLFPVLCSNDNNSLPAEPKEKNQL</sequence>
<organism evidence="2 3">
    <name type="scientific">Eschrichtius robustus</name>
    <name type="common">California gray whale</name>
    <name type="synonym">Eschrichtius gibbosus</name>
    <dbReference type="NCBI Taxonomy" id="9764"/>
    <lineage>
        <taxon>Eukaryota</taxon>
        <taxon>Metazoa</taxon>
        <taxon>Chordata</taxon>
        <taxon>Craniata</taxon>
        <taxon>Vertebrata</taxon>
        <taxon>Euteleostomi</taxon>
        <taxon>Mammalia</taxon>
        <taxon>Eutheria</taxon>
        <taxon>Laurasiatheria</taxon>
        <taxon>Artiodactyla</taxon>
        <taxon>Whippomorpha</taxon>
        <taxon>Cetacea</taxon>
        <taxon>Mysticeti</taxon>
        <taxon>Eschrichtiidae</taxon>
        <taxon>Eschrichtius</taxon>
    </lineage>
</organism>
<reference evidence="2 3" key="1">
    <citation type="submission" date="2022-11" db="EMBL/GenBank/DDBJ databases">
        <title>Whole genome sequence of Eschrichtius robustus ER-17-0199.</title>
        <authorList>
            <person name="Bruniche-Olsen A."/>
            <person name="Black A.N."/>
            <person name="Fields C.J."/>
            <person name="Walden K."/>
            <person name="Dewoody J.A."/>
        </authorList>
    </citation>
    <scope>NUCLEOTIDE SEQUENCE [LARGE SCALE GENOMIC DNA]</scope>
    <source>
        <strain evidence="2">ER-17-0199</strain>
        <tissue evidence="2">Blubber</tissue>
    </source>
</reference>
<evidence type="ECO:0008006" key="4">
    <source>
        <dbReference type="Google" id="ProtNLM"/>
    </source>
</evidence>
<dbReference type="Proteomes" id="UP001159641">
    <property type="component" value="Unassembled WGS sequence"/>
</dbReference>
<dbReference type="EMBL" id="JAIQCJ010002315">
    <property type="protein sequence ID" value="KAJ8777152.1"/>
    <property type="molecule type" value="Genomic_DNA"/>
</dbReference>
<evidence type="ECO:0000313" key="2">
    <source>
        <dbReference type="EMBL" id="KAJ8777152.1"/>
    </source>
</evidence>
<gene>
    <name evidence="2" type="ORF">J1605_014535</name>
</gene>
<comment type="caution">
    <text evidence="2">The sequence shown here is derived from an EMBL/GenBank/DDBJ whole genome shotgun (WGS) entry which is preliminary data.</text>
</comment>
<protein>
    <recommendedName>
        <fullName evidence="4">Cornifelin</fullName>
    </recommendedName>
</protein>
<keyword evidence="3" id="KW-1185">Reference proteome</keyword>
<evidence type="ECO:0000256" key="1">
    <source>
        <dbReference type="SAM" id="MobiDB-lite"/>
    </source>
</evidence>
<dbReference type="AlphaFoldDB" id="A0AB34GB59"/>
<proteinExistence type="predicted"/>
<evidence type="ECO:0000313" key="3">
    <source>
        <dbReference type="Proteomes" id="UP001159641"/>
    </source>
</evidence>